<keyword evidence="2" id="KW-0378">Hydrolase</keyword>
<keyword evidence="6" id="KW-1185">Reference proteome</keyword>
<dbReference type="InterPro" id="IPR029052">
    <property type="entry name" value="Metallo-depent_PP-like"/>
</dbReference>
<reference evidence="6" key="1">
    <citation type="submission" date="2020-12" db="EMBL/GenBank/DDBJ databases">
        <title>Hymenobacter sp.</title>
        <authorList>
            <person name="Kim M.K."/>
        </authorList>
    </citation>
    <scope>NUCLEOTIDE SEQUENCE [LARGE SCALE GENOMIC DNA]</scope>
    <source>
        <strain evidence="6">BT553</strain>
    </source>
</reference>
<dbReference type="PANTHER" id="PTHR31302:SF31">
    <property type="entry name" value="PHOSPHODIESTERASE YAEI"/>
    <property type="match status" value="1"/>
</dbReference>
<keyword evidence="1" id="KW-0479">Metal-binding</keyword>
<evidence type="ECO:0000256" key="1">
    <source>
        <dbReference type="ARBA" id="ARBA00022723"/>
    </source>
</evidence>
<keyword evidence="3" id="KW-0732">Signal</keyword>
<proteinExistence type="predicted"/>
<dbReference type="Proteomes" id="UP000640426">
    <property type="component" value="Unassembled WGS sequence"/>
</dbReference>
<dbReference type="CDD" id="cd07385">
    <property type="entry name" value="MPP_YkuE_C"/>
    <property type="match status" value="1"/>
</dbReference>
<accession>A0ABS0XR93</accession>
<evidence type="ECO:0000256" key="3">
    <source>
        <dbReference type="SAM" id="SignalP"/>
    </source>
</evidence>
<dbReference type="InterPro" id="IPR004843">
    <property type="entry name" value="Calcineurin-like_PHP"/>
</dbReference>
<feature type="chain" id="PRO_5045755453" evidence="3">
    <location>
        <begin position="23"/>
        <end position="274"/>
    </location>
</feature>
<dbReference type="SUPFAM" id="SSF56300">
    <property type="entry name" value="Metallo-dependent phosphatases"/>
    <property type="match status" value="1"/>
</dbReference>
<dbReference type="EMBL" id="JAELXS010000006">
    <property type="protein sequence ID" value="MBJ6122558.1"/>
    <property type="molecule type" value="Genomic_DNA"/>
</dbReference>
<dbReference type="PANTHER" id="PTHR31302">
    <property type="entry name" value="TRANSMEMBRANE PROTEIN WITH METALLOPHOSPHOESTERASE DOMAIN-RELATED"/>
    <property type="match status" value="1"/>
</dbReference>
<dbReference type="Pfam" id="PF00149">
    <property type="entry name" value="Metallophos"/>
    <property type="match status" value="1"/>
</dbReference>
<dbReference type="InterPro" id="IPR051158">
    <property type="entry name" value="Metallophosphoesterase_sf"/>
</dbReference>
<evidence type="ECO:0000256" key="2">
    <source>
        <dbReference type="ARBA" id="ARBA00022801"/>
    </source>
</evidence>
<protein>
    <submittedName>
        <fullName evidence="5">Metallophosphoesterase</fullName>
    </submittedName>
</protein>
<gene>
    <name evidence="5" type="ORF">JAO74_12225</name>
</gene>
<evidence type="ECO:0000313" key="6">
    <source>
        <dbReference type="Proteomes" id="UP000640426"/>
    </source>
</evidence>
<evidence type="ECO:0000313" key="5">
    <source>
        <dbReference type="EMBL" id="MBJ6122558.1"/>
    </source>
</evidence>
<dbReference type="Gene3D" id="3.60.21.10">
    <property type="match status" value="1"/>
</dbReference>
<feature type="domain" description="Calcineurin-like phosphoesterase" evidence="4">
    <location>
        <begin position="52"/>
        <end position="137"/>
    </location>
</feature>
<evidence type="ECO:0000259" key="4">
    <source>
        <dbReference type="Pfam" id="PF00149"/>
    </source>
</evidence>
<organism evidence="5 6">
    <name type="scientific">Sphingomonas mollis</name>
    <dbReference type="NCBI Taxonomy" id="2795726"/>
    <lineage>
        <taxon>Bacteria</taxon>
        <taxon>Pseudomonadati</taxon>
        <taxon>Pseudomonadota</taxon>
        <taxon>Alphaproteobacteria</taxon>
        <taxon>Sphingomonadales</taxon>
        <taxon>Sphingomonadaceae</taxon>
        <taxon>Sphingomonas</taxon>
    </lineage>
</organism>
<comment type="caution">
    <text evidence="5">The sequence shown here is derived from an EMBL/GenBank/DDBJ whole genome shotgun (WGS) entry which is preliminary data.</text>
</comment>
<sequence>MIARRLLAFLLFALVMAGGVLAVAHRQARADPVVRRASVALPRWPADAPPVTVALLSDLHVGNAAMDAERLARIVTQVNRLKPDLVVIAGDFIAGHTPADASAAPQLAPLRRLTPRLGTIAVLGNHDYWTDPSRVRATLRAAGVTVLANEAVQRGPLAIGGLDDQPTHHDRLPATLAAMRRLGGASVMVAHSPDIAPGLPDDAPLLMAGHTHCGQIVLPLYGALGHVSRFGDRYRCGVVREGDRTTIVGAGLGTSVLPLRLGAPADLWLVRLSG</sequence>
<feature type="signal peptide" evidence="3">
    <location>
        <begin position="1"/>
        <end position="22"/>
    </location>
</feature>
<name>A0ABS0XR93_9SPHN</name>